<dbReference type="AlphaFoldDB" id="A0A921NCB6"/>
<evidence type="ECO:0000256" key="1">
    <source>
        <dbReference type="ARBA" id="ARBA00004651"/>
    </source>
</evidence>
<feature type="transmembrane region" description="Helical" evidence="7">
    <location>
        <begin position="75"/>
        <end position="94"/>
    </location>
</feature>
<protein>
    <submittedName>
        <fullName evidence="9">DMT family transporter</fullName>
    </submittedName>
</protein>
<comment type="subcellular location">
    <subcellularLocation>
        <location evidence="1">Cell membrane</location>
        <topology evidence="1">Multi-pass membrane protein</topology>
    </subcellularLocation>
</comment>
<evidence type="ECO:0000256" key="4">
    <source>
        <dbReference type="ARBA" id="ARBA00022692"/>
    </source>
</evidence>
<evidence type="ECO:0000256" key="3">
    <source>
        <dbReference type="ARBA" id="ARBA00022475"/>
    </source>
</evidence>
<dbReference type="GO" id="GO:0005886">
    <property type="term" value="C:plasma membrane"/>
    <property type="evidence" value="ECO:0007669"/>
    <property type="project" value="UniProtKB-SubCell"/>
</dbReference>
<feature type="domain" description="EamA" evidence="8">
    <location>
        <begin position="5"/>
        <end position="144"/>
    </location>
</feature>
<keyword evidence="5 7" id="KW-1133">Transmembrane helix</keyword>
<evidence type="ECO:0000256" key="2">
    <source>
        <dbReference type="ARBA" id="ARBA00007362"/>
    </source>
</evidence>
<dbReference type="PANTHER" id="PTHR32322:SF18">
    <property type="entry name" value="S-ADENOSYLMETHIONINE_S-ADENOSYLHOMOCYSTEINE TRANSPORTER"/>
    <property type="match status" value="1"/>
</dbReference>
<gene>
    <name evidence="9" type="ORF">K8V30_07680</name>
</gene>
<feature type="domain" description="EamA" evidence="8">
    <location>
        <begin position="157"/>
        <end position="291"/>
    </location>
</feature>
<feature type="transmembrane region" description="Helical" evidence="7">
    <location>
        <begin position="130"/>
        <end position="147"/>
    </location>
</feature>
<dbReference type="InterPro" id="IPR050638">
    <property type="entry name" value="AA-Vitamin_Transporters"/>
</dbReference>
<feature type="transmembrane region" description="Helical" evidence="7">
    <location>
        <begin position="34"/>
        <end position="54"/>
    </location>
</feature>
<feature type="transmembrane region" description="Helical" evidence="7">
    <location>
        <begin position="275"/>
        <end position="293"/>
    </location>
</feature>
<feature type="transmembrane region" description="Helical" evidence="7">
    <location>
        <begin position="159"/>
        <end position="177"/>
    </location>
</feature>
<feature type="transmembrane region" description="Helical" evidence="7">
    <location>
        <begin position="251"/>
        <end position="269"/>
    </location>
</feature>
<keyword evidence="3" id="KW-1003">Cell membrane</keyword>
<keyword evidence="4 7" id="KW-0812">Transmembrane</keyword>
<dbReference type="Pfam" id="PF00892">
    <property type="entry name" value="EamA"/>
    <property type="match status" value="2"/>
</dbReference>
<evidence type="ECO:0000256" key="6">
    <source>
        <dbReference type="ARBA" id="ARBA00023136"/>
    </source>
</evidence>
<keyword evidence="6 7" id="KW-0472">Membrane</keyword>
<feature type="transmembrane region" description="Helical" evidence="7">
    <location>
        <begin position="7"/>
        <end position="28"/>
    </location>
</feature>
<evidence type="ECO:0000313" key="10">
    <source>
        <dbReference type="Proteomes" id="UP000700212"/>
    </source>
</evidence>
<accession>A0A921NCB6</accession>
<feature type="transmembrane region" description="Helical" evidence="7">
    <location>
        <begin position="184"/>
        <end position="207"/>
    </location>
</feature>
<evidence type="ECO:0000256" key="5">
    <source>
        <dbReference type="ARBA" id="ARBA00022989"/>
    </source>
</evidence>
<dbReference type="InterPro" id="IPR000620">
    <property type="entry name" value="EamA_dom"/>
</dbReference>
<dbReference type="PANTHER" id="PTHR32322">
    <property type="entry name" value="INNER MEMBRANE TRANSPORTER"/>
    <property type="match status" value="1"/>
</dbReference>
<proteinExistence type="inferred from homology"/>
<feature type="transmembrane region" description="Helical" evidence="7">
    <location>
        <begin position="100"/>
        <end position="118"/>
    </location>
</feature>
<reference evidence="9" key="2">
    <citation type="submission" date="2021-09" db="EMBL/GenBank/DDBJ databases">
        <authorList>
            <person name="Gilroy R."/>
        </authorList>
    </citation>
    <scope>NUCLEOTIDE SEQUENCE</scope>
    <source>
        <strain evidence="9">CHK160-4876</strain>
    </source>
</reference>
<evidence type="ECO:0000259" key="8">
    <source>
        <dbReference type="Pfam" id="PF00892"/>
    </source>
</evidence>
<dbReference type="Proteomes" id="UP000700212">
    <property type="component" value="Unassembled WGS sequence"/>
</dbReference>
<comment type="similarity">
    <text evidence="2">Belongs to the EamA transporter family.</text>
</comment>
<dbReference type="SUPFAM" id="SSF103481">
    <property type="entry name" value="Multidrug resistance efflux transporter EmrE"/>
    <property type="match status" value="2"/>
</dbReference>
<feature type="transmembrane region" description="Helical" evidence="7">
    <location>
        <begin position="219"/>
        <end position="239"/>
    </location>
</feature>
<dbReference type="EMBL" id="DYTV01000100">
    <property type="protein sequence ID" value="HJH11542.1"/>
    <property type="molecule type" value="Genomic_DNA"/>
</dbReference>
<name>A0A921NCB6_9BACL</name>
<sequence>MQRLKGVLMIVIGAMLWGATGPLMEWLLSETPLTVPFLLTIRLTVAGILLLLFLQIGLKKKVSTIWKQKIWLKQLFIFSIFGMLGLQYSFVATIDASNAIVATLLQFLAPIFVVLYVSLSMRKFPPRYQVLGIAGTLVGLFLLLTNASFDTLLVSTKALIWGVTVGLSFAFYTLYPARLMKEWGVLVVVGWGMFLGGMLLGIGTGVWRSPEWVLLKDGTMIILLTLLILFGTAAFVLFLSSMKYISPVETSVLSSIEPLTAMLISVVMFGATLGMWQVIGIVIMLVCVTWLSVAGDK</sequence>
<reference evidence="9" key="1">
    <citation type="journal article" date="2021" name="PeerJ">
        <title>Extensive microbial diversity within the chicken gut microbiome revealed by metagenomics and culture.</title>
        <authorList>
            <person name="Gilroy R."/>
            <person name="Ravi A."/>
            <person name="Getino M."/>
            <person name="Pursley I."/>
            <person name="Horton D.L."/>
            <person name="Alikhan N.F."/>
            <person name="Baker D."/>
            <person name="Gharbi K."/>
            <person name="Hall N."/>
            <person name="Watson M."/>
            <person name="Adriaenssens E.M."/>
            <person name="Foster-Nyarko E."/>
            <person name="Jarju S."/>
            <person name="Secka A."/>
            <person name="Antonio M."/>
            <person name="Oren A."/>
            <person name="Chaudhuri R.R."/>
            <person name="La Ragione R."/>
            <person name="Hildebrand F."/>
            <person name="Pallen M.J."/>
        </authorList>
    </citation>
    <scope>NUCLEOTIDE SEQUENCE</scope>
    <source>
        <strain evidence="9">CHK160-4876</strain>
    </source>
</reference>
<dbReference type="InterPro" id="IPR037185">
    <property type="entry name" value="EmrE-like"/>
</dbReference>
<evidence type="ECO:0000313" key="9">
    <source>
        <dbReference type="EMBL" id="HJH11542.1"/>
    </source>
</evidence>
<comment type="caution">
    <text evidence="9">The sequence shown here is derived from an EMBL/GenBank/DDBJ whole genome shotgun (WGS) entry which is preliminary data.</text>
</comment>
<evidence type="ECO:0000256" key="7">
    <source>
        <dbReference type="SAM" id="Phobius"/>
    </source>
</evidence>
<organism evidence="9 10">
    <name type="scientific">Metalysinibacillus jejuensis</name>
    <dbReference type="NCBI Taxonomy" id="914327"/>
    <lineage>
        <taxon>Bacteria</taxon>
        <taxon>Bacillati</taxon>
        <taxon>Bacillota</taxon>
        <taxon>Bacilli</taxon>
        <taxon>Bacillales</taxon>
        <taxon>Caryophanaceae</taxon>
        <taxon>Metalysinibacillus</taxon>
    </lineage>
</organism>